<dbReference type="RefSeq" id="WP_285670780.1">
    <property type="nucleotide sequence ID" value="NZ_BSYI01000007.1"/>
</dbReference>
<dbReference type="InterPro" id="IPR018688">
    <property type="entry name" value="PpoB2-like"/>
</dbReference>
<sequence length="286" mass="29618">MPGQSFSDPNSALSRRPRLRLGAAAPAWIGLYALLLAAWAALWAMDPGAGLPRGAGFGALADLCLTAARDASLPGLWAMWAVMGAAMMLPTALPALRDYARIAETAASRGAERAPWLALLGLAGGYLAVWWSFALLAAAAQARLSAAGWLGLDGTSTAPLLTAALLLGAGAWQFSHLKALSLGRCRQPFMTFLAGWRPGFRPAFATGLRLGIDCLGCCWALMGLAFVGGMSNLLWMGAATLIMALEKLPEIGRPLTRPLGLALIGAGVFTASLELLPLVLPLAGGA</sequence>
<evidence type="ECO:0000313" key="2">
    <source>
        <dbReference type="EMBL" id="GMG82035.1"/>
    </source>
</evidence>
<feature type="transmembrane region" description="Helical" evidence="1">
    <location>
        <begin position="77"/>
        <end position="96"/>
    </location>
</feature>
<dbReference type="Proteomes" id="UP001239909">
    <property type="component" value="Unassembled WGS sequence"/>
</dbReference>
<organism evidence="2 3">
    <name type="scientific">Paralimibaculum aggregatum</name>
    <dbReference type="NCBI Taxonomy" id="3036245"/>
    <lineage>
        <taxon>Bacteria</taxon>
        <taxon>Pseudomonadati</taxon>
        <taxon>Pseudomonadota</taxon>
        <taxon>Alphaproteobacteria</taxon>
        <taxon>Rhodobacterales</taxon>
        <taxon>Paracoccaceae</taxon>
        <taxon>Paralimibaculum</taxon>
    </lineage>
</organism>
<name>A0ABQ6LFC4_9RHOB</name>
<comment type="caution">
    <text evidence="2">The sequence shown here is derived from an EMBL/GenBank/DDBJ whole genome shotgun (WGS) entry which is preliminary data.</text>
</comment>
<gene>
    <name evidence="2" type="ORF">LNKW23_12480</name>
</gene>
<feature type="transmembrane region" description="Helical" evidence="1">
    <location>
        <begin position="233"/>
        <end position="249"/>
    </location>
</feature>
<feature type="transmembrane region" description="Helical" evidence="1">
    <location>
        <begin position="160"/>
        <end position="182"/>
    </location>
</feature>
<feature type="transmembrane region" description="Helical" evidence="1">
    <location>
        <begin position="116"/>
        <end position="140"/>
    </location>
</feature>
<keyword evidence="1" id="KW-1133">Transmembrane helix</keyword>
<evidence type="ECO:0000256" key="1">
    <source>
        <dbReference type="SAM" id="Phobius"/>
    </source>
</evidence>
<evidence type="ECO:0000313" key="3">
    <source>
        <dbReference type="Proteomes" id="UP001239909"/>
    </source>
</evidence>
<feature type="transmembrane region" description="Helical" evidence="1">
    <location>
        <begin position="261"/>
        <end position="283"/>
    </location>
</feature>
<accession>A0ABQ6LFC4</accession>
<keyword evidence="1" id="KW-0812">Transmembrane</keyword>
<dbReference type="EMBL" id="BSYI01000007">
    <property type="protein sequence ID" value="GMG82035.1"/>
    <property type="molecule type" value="Genomic_DNA"/>
</dbReference>
<reference evidence="2 3" key="1">
    <citation type="submission" date="2023-04" db="EMBL/GenBank/DDBJ databases">
        <title>Marinoamorphus aggregata gen. nov., sp. Nov., isolate from tissue of brittle star Ophioplocus japonicus.</title>
        <authorList>
            <person name="Kawano K."/>
            <person name="Sawayama S."/>
            <person name="Nakagawa S."/>
        </authorList>
    </citation>
    <scope>NUCLEOTIDE SEQUENCE [LARGE SCALE GENOMIC DNA]</scope>
    <source>
        <strain evidence="2 3">NKW23</strain>
    </source>
</reference>
<dbReference type="Pfam" id="PF09948">
    <property type="entry name" value="PpoB2"/>
    <property type="match status" value="1"/>
</dbReference>
<feature type="transmembrane region" description="Helical" evidence="1">
    <location>
        <begin position="21"/>
        <end position="44"/>
    </location>
</feature>
<keyword evidence="1" id="KW-0472">Membrane</keyword>
<keyword evidence="3" id="KW-1185">Reference proteome</keyword>
<proteinExistence type="predicted"/>
<protein>
    <submittedName>
        <fullName evidence="2">DUF2182 domain-containing protein</fullName>
    </submittedName>
</protein>